<comment type="caution">
    <text evidence="2">The sequence shown here is derived from an EMBL/GenBank/DDBJ whole genome shotgun (WGS) entry which is preliminary data.</text>
</comment>
<accession>A0A9N9BSQ9</accession>
<dbReference type="Gene3D" id="1.10.150.130">
    <property type="match status" value="1"/>
</dbReference>
<gene>
    <name evidence="2" type="ORF">DERYTH_LOCUS6625</name>
</gene>
<dbReference type="AlphaFoldDB" id="A0A9N9BSQ9"/>
<dbReference type="EMBL" id="CAJVPY010003043">
    <property type="protein sequence ID" value="CAG8579700.1"/>
    <property type="molecule type" value="Genomic_DNA"/>
</dbReference>
<keyword evidence="1" id="KW-0238">DNA-binding</keyword>
<evidence type="ECO:0000313" key="3">
    <source>
        <dbReference type="Proteomes" id="UP000789405"/>
    </source>
</evidence>
<dbReference type="OrthoDB" id="2491237at2759"/>
<proteinExistence type="predicted"/>
<evidence type="ECO:0000313" key="2">
    <source>
        <dbReference type="EMBL" id="CAG8579700.1"/>
    </source>
</evidence>
<dbReference type="InterPro" id="IPR010998">
    <property type="entry name" value="Integrase_recombinase_N"/>
</dbReference>
<dbReference type="Proteomes" id="UP000789405">
    <property type="component" value="Unassembled WGS sequence"/>
</dbReference>
<organism evidence="2 3">
    <name type="scientific">Dentiscutata erythropus</name>
    <dbReference type="NCBI Taxonomy" id="1348616"/>
    <lineage>
        <taxon>Eukaryota</taxon>
        <taxon>Fungi</taxon>
        <taxon>Fungi incertae sedis</taxon>
        <taxon>Mucoromycota</taxon>
        <taxon>Glomeromycotina</taxon>
        <taxon>Glomeromycetes</taxon>
        <taxon>Diversisporales</taxon>
        <taxon>Gigasporaceae</taxon>
        <taxon>Dentiscutata</taxon>
    </lineage>
</organism>
<dbReference type="GO" id="GO:0003677">
    <property type="term" value="F:DNA binding"/>
    <property type="evidence" value="ECO:0007669"/>
    <property type="project" value="UniProtKB-KW"/>
</dbReference>
<feature type="non-terminal residue" evidence="2">
    <location>
        <position position="76"/>
    </location>
</feature>
<reference evidence="2" key="1">
    <citation type="submission" date="2021-06" db="EMBL/GenBank/DDBJ databases">
        <authorList>
            <person name="Kallberg Y."/>
            <person name="Tangrot J."/>
            <person name="Rosling A."/>
        </authorList>
    </citation>
    <scope>NUCLEOTIDE SEQUENCE</scope>
    <source>
        <strain evidence="2">MA453B</strain>
    </source>
</reference>
<name>A0A9N9BSQ9_9GLOM</name>
<evidence type="ECO:0000256" key="1">
    <source>
        <dbReference type="ARBA" id="ARBA00023125"/>
    </source>
</evidence>
<protein>
    <submittedName>
        <fullName evidence="2">16104_t:CDS:1</fullName>
    </submittedName>
</protein>
<keyword evidence="3" id="KW-1185">Reference proteome</keyword>
<sequence length="76" mass="8690">MDSSIGEAYKKRLVMARIVFENFANWEGYEPYPASRELLAAFLAWLESTGRLSELTVCLAAIAREHKLRDLEDPTK</sequence>
<dbReference type="SUPFAM" id="SSF47823">
    <property type="entry name" value="lambda integrase-like, N-terminal domain"/>
    <property type="match status" value="1"/>
</dbReference>